<comment type="caution">
    <text evidence="1">The sequence shown here is derived from an EMBL/GenBank/DDBJ whole genome shotgun (WGS) entry which is preliminary data.</text>
</comment>
<feature type="non-terminal residue" evidence="1">
    <location>
        <position position="1"/>
    </location>
</feature>
<evidence type="ECO:0008006" key="2">
    <source>
        <dbReference type="Google" id="ProtNLM"/>
    </source>
</evidence>
<dbReference type="EMBL" id="BART01020756">
    <property type="protein sequence ID" value="GAH05308.1"/>
    <property type="molecule type" value="Genomic_DNA"/>
</dbReference>
<dbReference type="SUPFAM" id="SSF88713">
    <property type="entry name" value="Glycoside hydrolase/deacetylase"/>
    <property type="match status" value="1"/>
</dbReference>
<organism evidence="1">
    <name type="scientific">marine sediment metagenome</name>
    <dbReference type="NCBI Taxonomy" id="412755"/>
    <lineage>
        <taxon>unclassified sequences</taxon>
        <taxon>metagenomes</taxon>
        <taxon>ecological metagenomes</taxon>
    </lineage>
</organism>
<name>X1E9H2_9ZZZZ</name>
<dbReference type="PANTHER" id="PTHR30292:SF0">
    <property type="entry name" value="5-OXOPROLINASE SUBUNIT A"/>
    <property type="match status" value="1"/>
</dbReference>
<dbReference type="InterPro" id="IPR005501">
    <property type="entry name" value="LamB/YcsF/PxpA-like"/>
</dbReference>
<dbReference type="GO" id="GO:0005975">
    <property type="term" value="P:carbohydrate metabolic process"/>
    <property type="evidence" value="ECO:0007669"/>
    <property type="project" value="InterPro"/>
</dbReference>
<accession>X1E9H2</accession>
<dbReference type="InterPro" id="IPR011330">
    <property type="entry name" value="Glyco_hydro/deAcase_b/a-brl"/>
</dbReference>
<proteinExistence type="predicted"/>
<evidence type="ECO:0000313" key="1">
    <source>
        <dbReference type="EMBL" id="GAH05308.1"/>
    </source>
</evidence>
<sequence>GTKLQHVKPHGALYLTAVENEGVARVVAEAIVSVNPELLYVALAGAKGELMRRIGQEVGLKVVYEAFPDRAYTPEGTLLSRRQAGAVIKDPQEVSQRALRMVKEGVVIAVDGSTIPLEAQTLCVHGDTPTAVDLVRSIRQAMEADGVVLTPMGKE</sequence>
<dbReference type="Pfam" id="PF03746">
    <property type="entry name" value="LamB_YcsF"/>
    <property type="match status" value="1"/>
</dbReference>
<protein>
    <recommendedName>
        <fullName evidence="2">LamB/YcsF family protein</fullName>
    </recommendedName>
</protein>
<dbReference type="AlphaFoldDB" id="X1E9H2"/>
<dbReference type="PANTHER" id="PTHR30292">
    <property type="entry name" value="UNCHARACTERIZED PROTEIN YBGL-RELATED"/>
    <property type="match status" value="1"/>
</dbReference>
<dbReference type="Gene3D" id="3.20.20.370">
    <property type="entry name" value="Glycoside hydrolase/deacetylase"/>
    <property type="match status" value="1"/>
</dbReference>
<gene>
    <name evidence="1" type="ORF">S01H4_38484</name>
</gene>
<reference evidence="1" key="1">
    <citation type="journal article" date="2014" name="Front. Microbiol.">
        <title>High frequency of phylogenetically diverse reductive dehalogenase-homologous genes in deep subseafloor sedimentary metagenomes.</title>
        <authorList>
            <person name="Kawai M."/>
            <person name="Futagami T."/>
            <person name="Toyoda A."/>
            <person name="Takaki Y."/>
            <person name="Nishi S."/>
            <person name="Hori S."/>
            <person name="Arai W."/>
            <person name="Tsubouchi T."/>
            <person name="Morono Y."/>
            <person name="Uchiyama I."/>
            <person name="Ito T."/>
            <person name="Fujiyama A."/>
            <person name="Inagaki F."/>
            <person name="Takami H."/>
        </authorList>
    </citation>
    <scope>NUCLEOTIDE SEQUENCE</scope>
    <source>
        <strain evidence="1">Expedition CK06-06</strain>
    </source>
</reference>